<evidence type="ECO:0000256" key="2">
    <source>
        <dbReference type="ARBA" id="ARBA00007577"/>
    </source>
</evidence>
<gene>
    <name evidence="14" type="ORF">M421DRAFT_77099</name>
</gene>
<feature type="transmembrane region" description="Helical" evidence="11">
    <location>
        <begin position="728"/>
        <end position="755"/>
    </location>
</feature>
<dbReference type="CDD" id="cd18577">
    <property type="entry name" value="ABC_6TM_Pgp_ABCB1_D1_like"/>
    <property type="match status" value="1"/>
</dbReference>
<dbReference type="Pfam" id="PF00664">
    <property type="entry name" value="ABC_membrane"/>
    <property type="match status" value="2"/>
</dbReference>
<reference evidence="14" key="1">
    <citation type="journal article" date="2020" name="Stud. Mycol.">
        <title>101 Dothideomycetes genomes: a test case for predicting lifestyles and emergence of pathogens.</title>
        <authorList>
            <person name="Haridas S."/>
            <person name="Albert R."/>
            <person name="Binder M."/>
            <person name="Bloem J."/>
            <person name="Labutti K."/>
            <person name="Salamov A."/>
            <person name="Andreopoulos B."/>
            <person name="Baker S."/>
            <person name="Barry K."/>
            <person name="Bills G."/>
            <person name="Bluhm B."/>
            <person name="Cannon C."/>
            <person name="Castanera R."/>
            <person name="Culley D."/>
            <person name="Daum C."/>
            <person name="Ezra D."/>
            <person name="Gonzalez J."/>
            <person name="Henrissat B."/>
            <person name="Kuo A."/>
            <person name="Liang C."/>
            <person name="Lipzen A."/>
            <person name="Lutzoni F."/>
            <person name="Magnuson J."/>
            <person name="Mondo S."/>
            <person name="Nolan M."/>
            <person name="Ohm R."/>
            <person name="Pangilinan J."/>
            <person name="Park H.-J."/>
            <person name="Ramirez L."/>
            <person name="Alfaro M."/>
            <person name="Sun H."/>
            <person name="Tritt A."/>
            <person name="Yoshinaga Y."/>
            <person name="Zwiers L.-H."/>
            <person name="Turgeon B."/>
            <person name="Goodwin S."/>
            <person name="Spatafora J."/>
            <person name="Crous P."/>
            <person name="Grigoriev I."/>
        </authorList>
    </citation>
    <scope>NUCLEOTIDE SEQUENCE</scope>
    <source>
        <strain evidence="14">CBS 183.55</strain>
    </source>
</reference>
<dbReference type="Proteomes" id="UP000800082">
    <property type="component" value="Unassembled WGS sequence"/>
</dbReference>
<dbReference type="EMBL" id="ML979015">
    <property type="protein sequence ID" value="KAF1922777.1"/>
    <property type="molecule type" value="Genomic_DNA"/>
</dbReference>
<feature type="transmembrane region" description="Helical" evidence="11">
    <location>
        <begin position="38"/>
        <end position="60"/>
    </location>
</feature>
<evidence type="ECO:0000313" key="15">
    <source>
        <dbReference type="Proteomes" id="UP000800082"/>
    </source>
</evidence>
<dbReference type="InterPro" id="IPR017871">
    <property type="entry name" value="ABC_transporter-like_CS"/>
</dbReference>
<organism evidence="14 15">
    <name type="scientific">Didymella exigua CBS 183.55</name>
    <dbReference type="NCBI Taxonomy" id="1150837"/>
    <lineage>
        <taxon>Eukaryota</taxon>
        <taxon>Fungi</taxon>
        <taxon>Dikarya</taxon>
        <taxon>Ascomycota</taxon>
        <taxon>Pezizomycotina</taxon>
        <taxon>Dothideomycetes</taxon>
        <taxon>Pleosporomycetidae</taxon>
        <taxon>Pleosporales</taxon>
        <taxon>Pleosporineae</taxon>
        <taxon>Didymellaceae</taxon>
        <taxon>Didymella</taxon>
    </lineage>
</organism>
<dbReference type="InterPro" id="IPR039421">
    <property type="entry name" value="Type_1_exporter"/>
</dbReference>
<evidence type="ECO:0000256" key="10">
    <source>
        <dbReference type="ARBA" id="ARBA00023180"/>
    </source>
</evidence>
<feature type="transmembrane region" description="Helical" evidence="11">
    <location>
        <begin position="302"/>
        <end position="322"/>
    </location>
</feature>
<evidence type="ECO:0000256" key="6">
    <source>
        <dbReference type="ARBA" id="ARBA00022741"/>
    </source>
</evidence>
<feature type="transmembrane region" description="Helical" evidence="11">
    <location>
        <begin position="86"/>
        <end position="113"/>
    </location>
</feature>
<dbReference type="OrthoDB" id="6500128at2759"/>
<dbReference type="GO" id="GO:0005524">
    <property type="term" value="F:ATP binding"/>
    <property type="evidence" value="ECO:0007669"/>
    <property type="project" value="UniProtKB-KW"/>
</dbReference>
<keyword evidence="6" id="KW-0547">Nucleotide-binding</keyword>
<dbReference type="PROSITE" id="PS50929">
    <property type="entry name" value="ABC_TM1F"/>
    <property type="match status" value="2"/>
</dbReference>
<evidence type="ECO:0000259" key="13">
    <source>
        <dbReference type="PROSITE" id="PS50929"/>
    </source>
</evidence>
<feature type="domain" description="ABC transporter" evidence="12">
    <location>
        <begin position="365"/>
        <end position="609"/>
    </location>
</feature>
<evidence type="ECO:0000259" key="12">
    <source>
        <dbReference type="PROSITE" id="PS50893"/>
    </source>
</evidence>
<feature type="transmembrane region" description="Helical" evidence="11">
    <location>
        <begin position="809"/>
        <end position="827"/>
    </location>
</feature>
<evidence type="ECO:0000256" key="3">
    <source>
        <dbReference type="ARBA" id="ARBA00022448"/>
    </source>
</evidence>
<keyword evidence="8 11" id="KW-1133">Transmembrane helix</keyword>
<dbReference type="FunFam" id="1.20.1560.10:FF:000057">
    <property type="entry name" value="ABC multidrug transporter SitT"/>
    <property type="match status" value="1"/>
</dbReference>
<keyword evidence="7" id="KW-0067">ATP-binding</keyword>
<dbReference type="PANTHER" id="PTHR43394">
    <property type="entry name" value="ATP-DEPENDENT PERMEASE MDL1, MITOCHONDRIAL"/>
    <property type="match status" value="1"/>
</dbReference>
<dbReference type="SMART" id="SM00382">
    <property type="entry name" value="AAA"/>
    <property type="match status" value="2"/>
</dbReference>
<feature type="transmembrane region" description="Helical" evidence="11">
    <location>
        <begin position="684"/>
        <end position="708"/>
    </location>
</feature>
<dbReference type="SUPFAM" id="SSF52540">
    <property type="entry name" value="P-loop containing nucleoside triphosphate hydrolases"/>
    <property type="match status" value="2"/>
</dbReference>
<evidence type="ECO:0000313" key="14">
    <source>
        <dbReference type="EMBL" id="KAF1922777.1"/>
    </source>
</evidence>
<keyword evidence="5" id="KW-0677">Repeat</keyword>
<feature type="domain" description="ABC transporter" evidence="12">
    <location>
        <begin position="1010"/>
        <end position="1247"/>
    </location>
</feature>
<keyword evidence="15" id="KW-1185">Reference proteome</keyword>
<dbReference type="GO" id="GO:0090374">
    <property type="term" value="P:oligopeptide export from mitochondrion"/>
    <property type="evidence" value="ECO:0007669"/>
    <property type="project" value="TreeGrafter"/>
</dbReference>
<feature type="domain" description="ABC transmembrane type-1" evidence="13">
    <location>
        <begin position="688"/>
        <end position="975"/>
    </location>
</feature>
<evidence type="ECO:0000256" key="7">
    <source>
        <dbReference type="ARBA" id="ARBA00022840"/>
    </source>
</evidence>
<keyword evidence="9 11" id="KW-0472">Membrane</keyword>
<dbReference type="CDD" id="cd03249">
    <property type="entry name" value="ABC_MTABC3_MDL1_MDL2"/>
    <property type="match status" value="1"/>
</dbReference>
<feature type="transmembrane region" description="Helical" evidence="11">
    <location>
        <begin position="833"/>
        <end position="851"/>
    </location>
</feature>
<dbReference type="PROSITE" id="PS50893">
    <property type="entry name" value="ABC_TRANSPORTER_2"/>
    <property type="match status" value="2"/>
</dbReference>
<dbReference type="GO" id="GO:0005743">
    <property type="term" value="C:mitochondrial inner membrane"/>
    <property type="evidence" value="ECO:0007669"/>
    <property type="project" value="TreeGrafter"/>
</dbReference>
<dbReference type="FunFam" id="3.40.50.300:FF:000251">
    <property type="entry name" value="ABC transporter B family member 19"/>
    <property type="match status" value="1"/>
</dbReference>
<evidence type="ECO:0000256" key="8">
    <source>
        <dbReference type="ARBA" id="ARBA00022989"/>
    </source>
</evidence>
<protein>
    <submittedName>
        <fullName evidence="14">P-loop containing nucleoside triphosphate hydrolase protein</fullName>
    </submittedName>
</protein>
<dbReference type="Gene3D" id="3.40.50.300">
    <property type="entry name" value="P-loop containing nucleotide triphosphate hydrolases"/>
    <property type="match status" value="2"/>
</dbReference>
<dbReference type="InterPro" id="IPR003439">
    <property type="entry name" value="ABC_transporter-like_ATP-bd"/>
</dbReference>
<keyword evidence="3" id="KW-0813">Transport</keyword>
<dbReference type="GO" id="GO:0015421">
    <property type="term" value="F:ABC-type oligopeptide transporter activity"/>
    <property type="evidence" value="ECO:0007669"/>
    <property type="project" value="TreeGrafter"/>
</dbReference>
<feature type="transmembrane region" description="Helical" evidence="11">
    <location>
        <begin position="265"/>
        <end position="290"/>
    </location>
</feature>
<dbReference type="InterPro" id="IPR027417">
    <property type="entry name" value="P-loop_NTPase"/>
</dbReference>
<dbReference type="SUPFAM" id="SSF90123">
    <property type="entry name" value="ABC transporter transmembrane region"/>
    <property type="match status" value="2"/>
</dbReference>
<evidence type="ECO:0000256" key="4">
    <source>
        <dbReference type="ARBA" id="ARBA00022692"/>
    </source>
</evidence>
<feature type="transmembrane region" description="Helical" evidence="11">
    <location>
        <begin position="946"/>
        <end position="967"/>
    </location>
</feature>
<dbReference type="AlphaFoldDB" id="A0A6A5RAD2"/>
<evidence type="ECO:0000256" key="9">
    <source>
        <dbReference type="ARBA" id="ARBA00023136"/>
    </source>
</evidence>
<evidence type="ECO:0000256" key="1">
    <source>
        <dbReference type="ARBA" id="ARBA00004141"/>
    </source>
</evidence>
<name>A0A6A5RAD2_9PLEO</name>
<feature type="domain" description="ABC transmembrane type-1" evidence="13">
    <location>
        <begin position="40"/>
        <end position="330"/>
    </location>
</feature>
<dbReference type="Gene3D" id="1.20.1560.10">
    <property type="entry name" value="ABC transporter type 1, transmembrane domain"/>
    <property type="match status" value="2"/>
</dbReference>
<feature type="transmembrane region" description="Helical" evidence="11">
    <location>
        <begin position="162"/>
        <end position="182"/>
    </location>
</feature>
<comment type="subcellular location">
    <subcellularLocation>
        <location evidence="1">Membrane</location>
        <topology evidence="1">Multi-pass membrane protein</topology>
    </subcellularLocation>
</comment>
<dbReference type="InterPro" id="IPR011527">
    <property type="entry name" value="ABC1_TM_dom"/>
</dbReference>
<evidence type="ECO:0000256" key="11">
    <source>
        <dbReference type="SAM" id="Phobius"/>
    </source>
</evidence>
<dbReference type="PANTHER" id="PTHR43394:SF16">
    <property type="entry name" value="ABC TRANSPORTER B FAMILY MEMBER 4-LIKE ISOFORM X1"/>
    <property type="match status" value="1"/>
</dbReference>
<dbReference type="FunFam" id="3.40.50.300:FF:000967">
    <property type="entry name" value="ABC multidrug transporter mdr4"/>
    <property type="match status" value="1"/>
</dbReference>
<dbReference type="RefSeq" id="XP_033443030.1">
    <property type="nucleotide sequence ID" value="XM_033597286.1"/>
</dbReference>
<feature type="transmembrane region" description="Helical" evidence="11">
    <location>
        <begin position="188"/>
        <end position="207"/>
    </location>
</feature>
<keyword evidence="4 11" id="KW-0812">Transmembrane</keyword>
<sequence>MHSTKDGRKQSTKEEEKEGGLRDYFRIFTYASTTDRMLYALGFTGAIAVGAALPLMTLVFGKSTAEFNQQATGQDSSTFTSNINKLVLYFVYLFVARFVIGYLGTLCICIAAARTTCALREDFLDKLLRQDVAHFDKDGTGSAATQVTTNGNRINQGIAEKLYTCVQGISLFFSGFIVALAVQWKLALIVMSIIPAIFLITGVCIALDAPIEARVTKIYSQAGTLAQDAISSIRTIHAFGAHQKIVDGYEIYLQKAHKEGNKKSVIYGVLFSGQTFLVMSGTSLAFWQGFRMFQSGEIGDVGTVFTVVLSVVLGATATLLIFPQFQAITNASSAAGELFSIIDSPLNLDPLSADGLQPPSCNGEIVVHDLRFAYPARPTAQVLRGLSLSIPAGKTTALVGPSGCGKSTLVGLLERWYQPTSGQILLDGRDISEYNTKWLRSNIRLIQQEPTLFQGTIFENIVKGLIGDQKDLPAEKQMEIVREACKNSNAHDFINALPDGYHTQVGERASMLSGGQRQRIAIARSIISNPRILLFDEATSALDPRAEKVVQSALNRVSINKTTLIIAHKLATVMAADNIVVMKDGQIHEQGTHHELIESDGLYAAMVRAQDLGTKANDEDIRKELQETEDVDDTLDRKATLQRTQSQYNSTQLEREVEQLAAGTLGYSLIKCIWIMLRENVDLYYWYAATIVGGIIGGGTYPAQAIIFSRLVRVFTLQGSEAQDEANFWALMFFVLALANLFAYFMIGLACNGIAQAMTHRYRREMIERIISFDQDFFDRPENSSGALTSKLSSAPTALQELMSANLGLMFNILVNITASSALGIAYGWKLGLTLVFGGLTVIVAAGYYRIRLDQKLEAAIEAQFSGSAGLATEAVTSIRTVSMLTLETSIMRQYSNTLQAVTSKVIRNLVFALIPYALSQSADFLVMALGFWYGSQLIAKGEYTVSQFFVIFIAVVFGGQGVAQFFMYSTSITKAEGAANYILWLRTVQPKIRESDETNGQGPLADGTIAMEAVEFRYKQRNASRVLRGISMQIKPGTFAAFVGPSGCGKSTVVSLLLRFYDPTSGRITLDDQDVRLMSPKLYRQYMSLVQQEPPLYLGSVRENIALGLEYEPSDVEVGEACRQANALEFVSSLPEGLQTPCGSKGLQFSGGQRQRIAIARALIRQPRLLLLDEATSALDTQGERIVQKALDEAAMTRTTIAVAHRLSTIRHADIIFVVEDGEIVEMGTHEELQRLRGRYFATCLAQSLDQA</sequence>
<dbReference type="InterPro" id="IPR036640">
    <property type="entry name" value="ABC1_TM_sf"/>
</dbReference>
<dbReference type="PROSITE" id="PS00211">
    <property type="entry name" value="ABC_TRANSPORTER_1"/>
    <property type="match status" value="2"/>
</dbReference>
<dbReference type="CDD" id="cd18578">
    <property type="entry name" value="ABC_6TM_Pgp_ABCB1_D2_like"/>
    <property type="match status" value="1"/>
</dbReference>
<keyword evidence="10" id="KW-0325">Glycoprotein</keyword>
<proteinExistence type="inferred from homology"/>
<keyword evidence="14" id="KW-0378">Hydrolase</keyword>
<dbReference type="GO" id="GO:0016887">
    <property type="term" value="F:ATP hydrolysis activity"/>
    <property type="evidence" value="ECO:0007669"/>
    <property type="project" value="InterPro"/>
</dbReference>
<dbReference type="InterPro" id="IPR003593">
    <property type="entry name" value="AAA+_ATPase"/>
</dbReference>
<evidence type="ECO:0000256" key="5">
    <source>
        <dbReference type="ARBA" id="ARBA00022737"/>
    </source>
</evidence>
<comment type="similarity">
    <text evidence="2">Belongs to the ABC transporter superfamily. ABCB family. Multidrug resistance exporter (TC 3.A.1.201) subfamily.</text>
</comment>
<accession>A0A6A5RAD2</accession>
<dbReference type="GeneID" id="54354953"/>
<feature type="transmembrane region" description="Helical" evidence="11">
    <location>
        <begin position="910"/>
        <end position="934"/>
    </location>
</feature>
<dbReference type="Pfam" id="PF00005">
    <property type="entry name" value="ABC_tran"/>
    <property type="match status" value="2"/>
</dbReference>